<sequence length="197" mass="21712">MKVNLRNLTGNWSSGYALDKHMISSTYMGVNEYGRDKFDNVRTEVGEATYQLKYKQDWSQVAPLAKAIFDNVFPKLSAVGLLIPMAASTHRTRQPVLEVTKELGKLSGLPVFENLLAKQAGGSSLKNLTTKDEKNEALTKSGFTLTTTDGFTTEGPWNALVIDDLYHTGASMEAACTVLSRHPKIKKIYVATLTHRG</sequence>
<evidence type="ECO:0000313" key="1">
    <source>
        <dbReference type="EMBL" id="ABD68810.1"/>
    </source>
</evidence>
<gene>
    <name evidence="1" type="ordered locus">Rfer_1069</name>
</gene>
<dbReference type="Gene3D" id="3.40.50.2020">
    <property type="match status" value="1"/>
</dbReference>
<reference evidence="2" key="1">
    <citation type="submission" date="2006-02" db="EMBL/GenBank/DDBJ databases">
        <title>Complete sequence of chromosome of Rhodoferax ferrireducens DSM 15236.</title>
        <authorList>
            <person name="Copeland A."/>
            <person name="Lucas S."/>
            <person name="Lapidus A."/>
            <person name="Barry K."/>
            <person name="Detter J.C."/>
            <person name="Glavina del Rio T."/>
            <person name="Hammon N."/>
            <person name="Israni S."/>
            <person name="Pitluck S."/>
            <person name="Brettin T."/>
            <person name="Bruce D."/>
            <person name="Han C."/>
            <person name="Tapia R."/>
            <person name="Gilna P."/>
            <person name="Kiss H."/>
            <person name="Schmutz J."/>
            <person name="Larimer F."/>
            <person name="Land M."/>
            <person name="Kyrpides N."/>
            <person name="Ivanova N."/>
            <person name="Richardson P."/>
        </authorList>
    </citation>
    <scope>NUCLEOTIDE SEQUENCE [LARGE SCALE GENOMIC DNA]</scope>
    <source>
        <strain evidence="2">ATCC BAA-621 / DSM 15236 / T118</strain>
    </source>
</reference>
<dbReference type="AlphaFoldDB" id="Q21ZJ3"/>
<dbReference type="EMBL" id="CP000267">
    <property type="protein sequence ID" value="ABD68810.1"/>
    <property type="molecule type" value="Genomic_DNA"/>
</dbReference>
<organism evidence="1 2">
    <name type="scientific">Albidiferax ferrireducens (strain ATCC BAA-621 / DSM 15236 / T118)</name>
    <name type="common">Rhodoferax ferrireducens</name>
    <dbReference type="NCBI Taxonomy" id="338969"/>
    <lineage>
        <taxon>Bacteria</taxon>
        <taxon>Pseudomonadati</taxon>
        <taxon>Pseudomonadota</taxon>
        <taxon>Betaproteobacteria</taxon>
        <taxon>Burkholderiales</taxon>
        <taxon>Comamonadaceae</taxon>
        <taxon>Rhodoferax</taxon>
    </lineage>
</organism>
<dbReference type="HOGENOM" id="CLU_099407_0_0_4"/>
<name>Q21ZJ3_ALBFT</name>
<accession>Q21ZJ3</accession>
<evidence type="ECO:0008006" key="3">
    <source>
        <dbReference type="Google" id="ProtNLM"/>
    </source>
</evidence>
<dbReference type="RefSeq" id="WP_011463379.1">
    <property type="nucleotide sequence ID" value="NC_007908.1"/>
</dbReference>
<dbReference type="STRING" id="338969.Rfer_1069"/>
<evidence type="ECO:0000313" key="2">
    <source>
        <dbReference type="Proteomes" id="UP000008332"/>
    </source>
</evidence>
<dbReference type="Proteomes" id="UP000008332">
    <property type="component" value="Chromosome"/>
</dbReference>
<dbReference type="eggNOG" id="COG1040">
    <property type="taxonomic scope" value="Bacteria"/>
</dbReference>
<dbReference type="OrthoDB" id="9779910at2"/>
<dbReference type="CDD" id="cd06223">
    <property type="entry name" value="PRTases_typeI"/>
    <property type="match status" value="1"/>
</dbReference>
<proteinExistence type="predicted"/>
<protein>
    <recommendedName>
        <fullName evidence="3">Amidophosphoribosyltransferase</fullName>
    </recommendedName>
</protein>
<dbReference type="SUPFAM" id="SSF53271">
    <property type="entry name" value="PRTase-like"/>
    <property type="match status" value="1"/>
</dbReference>
<dbReference type="KEGG" id="rfr:Rfer_1069"/>
<dbReference type="InterPro" id="IPR029057">
    <property type="entry name" value="PRTase-like"/>
</dbReference>
<dbReference type="InterPro" id="IPR000836">
    <property type="entry name" value="PRTase_dom"/>
</dbReference>
<keyword evidence="2" id="KW-1185">Reference proteome</keyword>